<feature type="compositionally biased region" description="Acidic residues" evidence="6">
    <location>
        <begin position="7"/>
        <end position="20"/>
    </location>
</feature>
<dbReference type="SUPFAM" id="SSF55455">
    <property type="entry name" value="SRF-like"/>
    <property type="match status" value="1"/>
</dbReference>
<keyword evidence="2" id="KW-0805">Transcription regulation</keyword>
<dbReference type="GO" id="GO:0046983">
    <property type="term" value="F:protein dimerization activity"/>
    <property type="evidence" value="ECO:0007669"/>
    <property type="project" value="InterPro"/>
</dbReference>
<evidence type="ECO:0000256" key="4">
    <source>
        <dbReference type="ARBA" id="ARBA00023163"/>
    </source>
</evidence>
<dbReference type="EMBL" id="KV424145">
    <property type="protein sequence ID" value="KZT50772.1"/>
    <property type="molecule type" value="Genomic_DNA"/>
</dbReference>
<protein>
    <submittedName>
        <fullName evidence="8">SRF-TF-domain-containing protein</fullName>
    </submittedName>
</protein>
<keyword evidence="9" id="KW-1185">Reference proteome</keyword>
<dbReference type="GO" id="GO:0000981">
    <property type="term" value="F:DNA-binding transcription factor activity, RNA polymerase II-specific"/>
    <property type="evidence" value="ECO:0007669"/>
    <property type="project" value="InterPro"/>
</dbReference>
<accession>A0A165CGZ4</accession>
<dbReference type="AlphaFoldDB" id="A0A165CGZ4"/>
<dbReference type="GO" id="GO:0005634">
    <property type="term" value="C:nucleus"/>
    <property type="evidence" value="ECO:0007669"/>
    <property type="project" value="UniProtKB-SubCell"/>
</dbReference>
<evidence type="ECO:0000256" key="3">
    <source>
        <dbReference type="ARBA" id="ARBA00023125"/>
    </source>
</evidence>
<dbReference type="Pfam" id="PF00319">
    <property type="entry name" value="SRF-TF"/>
    <property type="match status" value="1"/>
</dbReference>
<evidence type="ECO:0000256" key="5">
    <source>
        <dbReference type="ARBA" id="ARBA00023242"/>
    </source>
</evidence>
<dbReference type="GO" id="GO:0000987">
    <property type="term" value="F:cis-regulatory region sequence-specific DNA binding"/>
    <property type="evidence" value="ECO:0007669"/>
    <property type="project" value="InterPro"/>
</dbReference>
<dbReference type="PRINTS" id="PR00404">
    <property type="entry name" value="MADSDOMAIN"/>
</dbReference>
<dbReference type="OrthoDB" id="2284405at2759"/>
<dbReference type="Proteomes" id="UP000076842">
    <property type="component" value="Unassembled WGS sequence"/>
</dbReference>
<evidence type="ECO:0000313" key="9">
    <source>
        <dbReference type="Proteomes" id="UP000076842"/>
    </source>
</evidence>
<keyword evidence="5" id="KW-0539">Nucleus</keyword>
<evidence type="ECO:0000256" key="6">
    <source>
        <dbReference type="SAM" id="MobiDB-lite"/>
    </source>
</evidence>
<dbReference type="PROSITE" id="PS50066">
    <property type="entry name" value="MADS_BOX_2"/>
    <property type="match status" value="1"/>
</dbReference>
<dbReference type="PROSITE" id="PS00350">
    <property type="entry name" value="MADS_BOX_1"/>
    <property type="match status" value="1"/>
</dbReference>
<dbReference type="CDD" id="cd00266">
    <property type="entry name" value="MADS_SRF_like"/>
    <property type="match status" value="1"/>
</dbReference>
<evidence type="ECO:0000256" key="1">
    <source>
        <dbReference type="ARBA" id="ARBA00004123"/>
    </source>
</evidence>
<name>A0A165CGZ4_9BASI</name>
<dbReference type="PANTHER" id="PTHR48019">
    <property type="entry name" value="SERUM RESPONSE FACTOR HOMOLOG"/>
    <property type="match status" value="1"/>
</dbReference>
<dbReference type="InParanoid" id="A0A165CGZ4"/>
<dbReference type="Gene3D" id="3.40.1810.10">
    <property type="entry name" value="Transcription factor, MADS-box"/>
    <property type="match status" value="1"/>
</dbReference>
<dbReference type="SMART" id="SM00432">
    <property type="entry name" value="MADS"/>
    <property type="match status" value="1"/>
</dbReference>
<dbReference type="InterPro" id="IPR002100">
    <property type="entry name" value="TF_MADSbox"/>
</dbReference>
<sequence length="110" mass="12347">MFQHEAPDEDGGEDDDDEDEVVGRQKKAGRRKIKIEFIQDKSRRHITFSKRKAGIMKKAYELSTLTGTQVLLLVVSETGLVYTFTTAKLQPLVTQPEGKNLIQACLNAPN</sequence>
<keyword evidence="4" id="KW-0804">Transcription</keyword>
<reference evidence="8 9" key="1">
    <citation type="journal article" date="2016" name="Mol. Biol. Evol.">
        <title>Comparative Genomics of Early-Diverging Mushroom-Forming Fungi Provides Insights into the Origins of Lignocellulose Decay Capabilities.</title>
        <authorList>
            <person name="Nagy L.G."/>
            <person name="Riley R."/>
            <person name="Tritt A."/>
            <person name="Adam C."/>
            <person name="Daum C."/>
            <person name="Floudas D."/>
            <person name="Sun H."/>
            <person name="Yadav J.S."/>
            <person name="Pangilinan J."/>
            <person name="Larsson K.H."/>
            <person name="Matsuura K."/>
            <person name="Barry K."/>
            <person name="Labutti K."/>
            <person name="Kuo R."/>
            <person name="Ohm R.A."/>
            <person name="Bhattacharya S.S."/>
            <person name="Shirouzu T."/>
            <person name="Yoshinaga Y."/>
            <person name="Martin F.M."/>
            <person name="Grigoriev I.V."/>
            <person name="Hibbett D.S."/>
        </authorList>
    </citation>
    <scope>NUCLEOTIDE SEQUENCE [LARGE SCALE GENOMIC DNA]</scope>
    <source>
        <strain evidence="8 9">HHB12733</strain>
    </source>
</reference>
<feature type="non-terminal residue" evidence="8">
    <location>
        <position position="110"/>
    </location>
</feature>
<dbReference type="FunFam" id="3.40.1810.10:FF:000002">
    <property type="entry name" value="Serum response factor b"/>
    <property type="match status" value="1"/>
</dbReference>
<dbReference type="STRING" id="1353952.A0A165CGZ4"/>
<gene>
    <name evidence="8" type="ORF">CALCODRAFT_444119</name>
</gene>
<feature type="domain" description="MADS-box" evidence="7">
    <location>
        <begin position="28"/>
        <end position="88"/>
    </location>
</feature>
<dbReference type="InterPro" id="IPR033897">
    <property type="entry name" value="SRF-like_MADS-box"/>
</dbReference>
<evidence type="ECO:0000256" key="2">
    <source>
        <dbReference type="ARBA" id="ARBA00023015"/>
    </source>
</evidence>
<comment type="subcellular location">
    <subcellularLocation>
        <location evidence="1">Nucleus</location>
    </subcellularLocation>
</comment>
<evidence type="ECO:0000259" key="7">
    <source>
        <dbReference type="PROSITE" id="PS50066"/>
    </source>
</evidence>
<dbReference type="InterPro" id="IPR036879">
    <property type="entry name" value="TF_MADSbox_sf"/>
</dbReference>
<evidence type="ECO:0000313" key="8">
    <source>
        <dbReference type="EMBL" id="KZT50772.1"/>
    </source>
</evidence>
<feature type="region of interest" description="Disordered" evidence="6">
    <location>
        <begin position="1"/>
        <end position="28"/>
    </location>
</feature>
<organism evidence="8 9">
    <name type="scientific">Calocera cornea HHB12733</name>
    <dbReference type="NCBI Taxonomy" id="1353952"/>
    <lineage>
        <taxon>Eukaryota</taxon>
        <taxon>Fungi</taxon>
        <taxon>Dikarya</taxon>
        <taxon>Basidiomycota</taxon>
        <taxon>Agaricomycotina</taxon>
        <taxon>Dacrymycetes</taxon>
        <taxon>Dacrymycetales</taxon>
        <taxon>Dacrymycetaceae</taxon>
        <taxon>Calocera</taxon>
    </lineage>
</organism>
<keyword evidence="3" id="KW-0238">DNA-binding</keyword>
<dbReference type="InterPro" id="IPR050142">
    <property type="entry name" value="MADS-box/MEF2_TF"/>
</dbReference>
<proteinExistence type="predicted"/>
<dbReference type="GO" id="GO:0045944">
    <property type="term" value="P:positive regulation of transcription by RNA polymerase II"/>
    <property type="evidence" value="ECO:0007669"/>
    <property type="project" value="InterPro"/>
</dbReference>